<comment type="similarity">
    <text evidence="8">Belongs to the MobA family.</text>
</comment>
<feature type="binding site" evidence="8">
    <location>
        <position position="97"/>
    </location>
    <ligand>
        <name>GTP</name>
        <dbReference type="ChEBI" id="CHEBI:37565"/>
    </ligand>
</feature>
<keyword evidence="1 8" id="KW-0963">Cytoplasm</keyword>
<feature type="binding site" evidence="8">
    <location>
        <position position="24"/>
    </location>
    <ligand>
        <name>GTP</name>
        <dbReference type="ChEBI" id="CHEBI:37565"/>
    </ligand>
</feature>
<evidence type="ECO:0000256" key="6">
    <source>
        <dbReference type="ARBA" id="ARBA00023134"/>
    </source>
</evidence>
<feature type="binding site" evidence="8">
    <location>
        <position position="97"/>
    </location>
    <ligand>
        <name>Mg(2+)</name>
        <dbReference type="ChEBI" id="CHEBI:18420"/>
    </ligand>
</feature>
<feature type="domain" description="MobA-like NTP transferase" evidence="9">
    <location>
        <begin position="9"/>
        <end position="148"/>
    </location>
</feature>
<dbReference type="CDD" id="cd02503">
    <property type="entry name" value="MobA"/>
    <property type="match status" value="1"/>
</dbReference>
<evidence type="ECO:0000256" key="4">
    <source>
        <dbReference type="ARBA" id="ARBA00022741"/>
    </source>
</evidence>
<keyword evidence="5 8" id="KW-0460">Magnesium</keyword>
<keyword evidence="10" id="KW-0548">Nucleotidyltransferase</keyword>
<feature type="binding site" evidence="8">
    <location>
        <position position="64"/>
    </location>
    <ligand>
        <name>GTP</name>
        <dbReference type="ChEBI" id="CHEBI:37565"/>
    </ligand>
</feature>
<reference evidence="10 11" key="1">
    <citation type="submission" date="2019-04" db="EMBL/GenBank/DDBJ databases">
        <title>Microbes associate with the intestines of laboratory mice.</title>
        <authorList>
            <person name="Navarre W."/>
            <person name="Wong E."/>
            <person name="Huang K.C."/>
            <person name="Tropini C."/>
            <person name="Ng K."/>
            <person name="Yu B."/>
        </authorList>
    </citation>
    <scope>NUCLEOTIDE SEQUENCE [LARGE SCALE GENOMIC DNA]</scope>
    <source>
        <strain evidence="10 11">NM83_B4-11</strain>
    </source>
</reference>
<evidence type="ECO:0000256" key="7">
    <source>
        <dbReference type="ARBA" id="ARBA00023150"/>
    </source>
</evidence>
<comment type="function">
    <text evidence="8">Transfers a GMP moiety from GTP to Mo-molybdopterin (Mo-MPT) cofactor (Moco or molybdenum cofactor) to form Mo-molybdopterin guanine dinucleotide (Mo-MGD) cofactor.</text>
</comment>
<comment type="domain">
    <text evidence="8">The N-terminal domain determines nucleotide recognition and specific binding, while the C-terminal domain determines the specific binding to the target protein.</text>
</comment>
<evidence type="ECO:0000313" key="10">
    <source>
        <dbReference type="EMBL" id="THG41504.1"/>
    </source>
</evidence>
<comment type="caution">
    <text evidence="10">The sequence shown here is derived from an EMBL/GenBank/DDBJ whole genome shotgun (WGS) entry which is preliminary data.</text>
</comment>
<dbReference type="Pfam" id="PF12804">
    <property type="entry name" value="NTP_transf_3"/>
    <property type="match status" value="1"/>
</dbReference>
<evidence type="ECO:0000256" key="5">
    <source>
        <dbReference type="ARBA" id="ARBA00022842"/>
    </source>
</evidence>
<evidence type="ECO:0000256" key="8">
    <source>
        <dbReference type="HAMAP-Rule" id="MF_00316"/>
    </source>
</evidence>
<dbReference type="GO" id="GO:0016779">
    <property type="term" value="F:nucleotidyltransferase activity"/>
    <property type="evidence" value="ECO:0007669"/>
    <property type="project" value="UniProtKB-KW"/>
</dbReference>
<keyword evidence="6 8" id="KW-0342">GTP-binding</keyword>
<keyword evidence="2 8" id="KW-0808">Transferase</keyword>
<organism evidence="10 11">
    <name type="scientific">Sphingomonas olei</name>
    <dbReference type="NCBI Taxonomy" id="1886787"/>
    <lineage>
        <taxon>Bacteria</taxon>
        <taxon>Pseudomonadati</taxon>
        <taxon>Pseudomonadota</taxon>
        <taxon>Alphaproteobacteria</taxon>
        <taxon>Sphingomonadales</taxon>
        <taxon>Sphingomonadaceae</taxon>
        <taxon>Sphingomonas</taxon>
    </lineage>
</organism>
<gene>
    <name evidence="8" type="primary">mobA</name>
    <name evidence="10" type="ORF">E5988_03025</name>
</gene>
<dbReference type="SUPFAM" id="SSF53448">
    <property type="entry name" value="Nucleotide-diphospho-sugar transferases"/>
    <property type="match status" value="1"/>
</dbReference>
<proteinExistence type="inferred from homology"/>
<dbReference type="InterPro" id="IPR029044">
    <property type="entry name" value="Nucleotide-diphossugar_trans"/>
</dbReference>
<evidence type="ECO:0000256" key="3">
    <source>
        <dbReference type="ARBA" id="ARBA00022723"/>
    </source>
</evidence>
<dbReference type="PANTHER" id="PTHR19136">
    <property type="entry name" value="MOLYBDENUM COFACTOR GUANYLYLTRANSFERASE"/>
    <property type="match status" value="1"/>
</dbReference>
<keyword evidence="4 8" id="KW-0547">Nucleotide-binding</keyword>
<dbReference type="RefSeq" id="WP_136450696.1">
    <property type="nucleotide sequence ID" value="NZ_SSTI01000002.1"/>
</dbReference>
<comment type="subcellular location">
    <subcellularLocation>
        <location evidence="8">Cytoplasm</location>
    </subcellularLocation>
</comment>
<comment type="cofactor">
    <cofactor evidence="8">
        <name>Mg(2+)</name>
        <dbReference type="ChEBI" id="CHEBI:18420"/>
    </cofactor>
</comment>
<dbReference type="EC" id="2.7.7.77" evidence="8"/>
<dbReference type="InterPro" id="IPR013482">
    <property type="entry name" value="Molybde_CF_guanTrfase"/>
</dbReference>
<evidence type="ECO:0000256" key="1">
    <source>
        <dbReference type="ARBA" id="ARBA00022490"/>
    </source>
</evidence>
<dbReference type="HAMAP" id="MF_00316">
    <property type="entry name" value="MobA"/>
    <property type="match status" value="1"/>
</dbReference>
<comment type="subunit">
    <text evidence="8">Monomer.</text>
</comment>
<dbReference type="EMBL" id="SSTI01000002">
    <property type="protein sequence ID" value="THG41504.1"/>
    <property type="molecule type" value="Genomic_DNA"/>
</dbReference>
<comment type="catalytic activity">
    <reaction evidence="8">
        <text>Mo-molybdopterin + GTP + H(+) = Mo-molybdopterin guanine dinucleotide + diphosphate</text>
        <dbReference type="Rhea" id="RHEA:34243"/>
        <dbReference type="ChEBI" id="CHEBI:15378"/>
        <dbReference type="ChEBI" id="CHEBI:33019"/>
        <dbReference type="ChEBI" id="CHEBI:37565"/>
        <dbReference type="ChEBI" id="CHEBI:71302"/>
        <dbReference type="ChEBI" id="CHEBI:71310"/>
        <dbReference type="EC" id="2.7.7.77"/>
    </reaction>
</comment>
<feature type="binding site" evidence="8">
    <location>
        <begin position="12"/>
        <end position="14"/>
    </location>
    <ligand>
        <name>GTP</name>
        <dbReference type="ChEBI" id="CHEBI:37565"/>
    </ligand>
</feature>
<accession>A0ABY2QKF1</accession>
<dbReference type="InterPro" id="IPR025877">
    <property type="entry name" value="MobA-like_NTP_Trfase"/>
</dbReference>
<protein>
    <recommendedName>
        <fullName evidence="8">Molybdenum cofactor guanylyltransferase</fullName>
        <shortName evidence="8">MoCo guanylyltransferase</shortName>
        <ecNumber evidence="8">2.7.7.77</ecNumber>
    </recommendedName>
    <alternativeName>
        <fullName evidence="8">GTP:molybdopterin guanylyltransferase</fullName>
    </alternativeName>
    <alternativeName>
        <fullName evidence="8">Mo-MPT guanylyltransferase</fullName>
    </alternativeName>
    <alternativeName>
        <fullName evidence="8">Molybdopterin guanylyltransferase</fullName>
    </alternativeName>
    <alternativeName>
        <fullName evidence="8">Molybdopterin-guanine dinucleotide synthase</fullName>
        <shortName evidence="8">MGD synthase</shortName>
    </alternativeName>
</protein>
<name>A0ABY2QKF1_9SPHN</name>
<evidence type="ECO:0000313" key="11">
    <source>
        <dbReference type="Proteomes" id="UP000308038"/>
    </source>
</evidence>
<keyword evidence="11" id="KW-1185">Reference proteome</keyword>
<keyword evidence="3 8" id="KW-0479">Metal-binding</keyword>
<sequence length="178" mass="18344">MTTSQPILGAILAGGAASRFGSDKALALFEGRPLIDHVAQALADQAGAVIVVGRTHGTLTSVADRPAPGLGPLGALAGALAWARNHGFAAVLSAPCDVPLLPADLARRLAGEGPAYVEGLPVVGHWPSSLADHLQDWLAADQPRAVRRWAAAVGARAVTLDHLPTNVNTRADLDTLRR</sequence>
<comment type="caution">
    <text evidence="8">Lacks conserved residue(s) required for the propagation of feature annotation.</text>
</comment>
<dbReference type="Gene3D" id="3.90.550.10">
    <property type="entry name" value="Spore Coat Polysaccharide Biosynthesis Protein SpsA, Chain A"/>
    <property type="match status" value="1"/>
</dbReference>
<evidence type="ECO:0000259" key="9">
    <source>
        <dbReference type="Pfam" id="PF12804"/>
    </source>
</evidence>
<evidence type="ECO:0000256" key="2">
    <source>
        <dbReference type="ARBA" id="ARBA00022679"/>
    </source>
</evidence>
<dbReference type="Proteomes" id="UP000308038">
    <property type="component" value="Unassembled WGS sequence"/>
</dbReference>
<keyword evidence="7 8" id="KW-0501">Molybdenum cofactor biosynthesis</keyword>
<dbReference type="PANTHER" id="PTHR19136:SF81">
    <property type="entry name" value="MOLYBDENUM COFACTOR GUANYLYLTRANSFERASE"/>
    <property type="match status" value="1"/>
</dbReference>